<accession>A0A1V8RQ16</accession>
<proteinExistence type="predicted"/>
<organism evidence="2 3">
    <name type="scientific">Manganibacter manganicus</name>
    <dbReference type="NCBI Taxonomy" id="1873176"/>
    <lineage>
        <taxon>Bacteria</taxon>
        <taxon>Pseudomonadati</taxon>
        <taxon>Pseudomonadota</taxon>
        <taxon>Alphaproteobacteria</taxon>
        <taxon>Hyphomicrobiales</taxon>
        <taxon>Phyllobacteriaceae</taxon>
        <taxon>Manganibacter</taxon>
    </lineage>
</organism>
<dbReference type="Pfam" id="PF13547">
    <property type="entry name" value="GTA_TIM"/>
    <property type="match status" value="1"/>
</dbReference>
<dbReference type="STRING" id="1873176.BFN67_19655"/>
<feature type="domain" description="GTA TIM-barrel-like" evidence="1">
    <location>
        <begin position="426"/>
        <end position="539"/>
    </location>
</feature>
<dbReference type="EMBL" id="MDET01000019">
    <property type="protein sequence ID" value="OQM75223.1"/>
    <property type="molecule type" value="Genomic_DNA"/>
</dbReference>
<evidence type="ECO:0000313" key="2">
    <source>
        <dbReference type="EMBL" id="OQM75223.1"/>
    </source>
</evidence>
<dbReference type="InterPro" id="IPR025195">
    <property type="entry name" value="GTA_TIM_dom"/>
</dbReference>
<evidence type="ECO:0000259" key="1">
    <source>
        <dbReference type="Pfam" id="PF13547"/>
    </source>
</evidence>
<sequence>MATILLQAAGAYLGGFLGSVGAAVGSAAGAVAGYMVDRALIDGSRRIEGPRLASSRPFTAEEGISLPRLYGTARLGGTLIWATRFKENRETRRQGKLGPKLTEYSYFANAAFALCEGEIAGIRRIWADGREIDRENVEMRVHCGTEDQLPDPLIEAKQGEGNAPAYRGTAYVVVDRLDIGPYGNRIPQLQFEVIRPVGGFVNRIKAVSLLPGATEYGLSPKLIRRRARPGEERAVNRNVLFAGTDIAASLDELQTTCPNLEHIALIVAWFGDDLRAGHCRVRPYVTTANGGGLSSEWLVSGLAREAAPVVSTHDGGAAYGGTPSDRSVLDAVAEIKARGLGCTLYPFVMMDIADGNALPDPYGGVSQPSYPWRGRITCDPAPGSEDSADCTAVAAAQVSAFCGDAQAGQFSPAADTIAFSGAADDWGYRRFILHYAHLVKKAGGVDAFLIGSELRGLTTLRDAANGFPFVDELVQLAVDVRGVIGPQTRITYGADWSEYFGHHPQDGSGDVCFHLDPLWASPAIDAVGIDNYMPLSDWRP</sequence>
<reference evidence="2 3" key="1">
    <citation type="journal article" date="2016" name="Int. J. Syst. Evol. Microbiol.">
        <title>Pseudaminobacter manganicus sp. nov., isolated from sludge of a manganese mine.</title>
        <authorList>
            <person name="Li J."/>
            <person name="Huang J."/>
            <person name="Liao S."/>
            <person name="Wang G."/>
        </authorList>
    </citation>
    <scope>NUCLEOTIDE SEQUENCE [LARGE SCALE GENOMIC DNA]</scope>
    <source>
        <strain evidence="2 3">JH-7</strain>
    </source>
</reference>
<comment type="caution">
    <text evidence="2">The sequence shown here is derived from an EMBL/GenBank/DDBJ whole genome shotgun (WGS) entry which is preliminary data.</text>
</comment>
<evidence type="ECO:0000313" key="3">
    <source>
        <dbReference type="Proteomes" id="UP000191905"/>
    </source>
</evidence>
<name>A0A1V8RQ16_9HYPH</name>
<dbReference type="Gene3D" id="3.20.20.80">
    <property type="entry name" value="Glycosidases"/>
    <property type="match status" value="1"/>
</dbReference>
<dbReference type="AlphaFoldDB" id="A0A1V8RQ16"/>
<gene>
    <name evidence="2" type="ORF">BFN67_19655</name>
</gene>
<keyword evidence="3" id="KW-1185">Reference proteome</keyword>
<protein>
    <recommendedName>
        <fullName evidence="1">GTA TIM-barrel-like domain-containing protein</fullName>
    </recommendedName>
</protein>
<dbReference type="OrthoDB" id="8445115at2"/>
<dbReference type="Proteomes" id="UP000191905">
    <property type="component" value="Unassembled WGS sequence"/>
</dbReference>